<dbReference type="GO" id="GO:0005886">
    <property type="term" value="C:plasma membrane"/>
    <property type="evidence" value="ECO:0000318"/>
    <property type="project" value="GO_Central"/>
</dbReference>
<name>A0A8J0ST81_XENTR</name>
<evidence type="ECO:0000256" key="9">
    <source>
        <dbReference type="ARBA" id="ARBA00025736"/>
    </source>
</evidence>
<evidence type="ECO:0000256" key="1">
    <source>
        <dbReference type="ARBA" id="ARBA00004141"/>
    </source>
</evidence>
<dbReference type="PRINTS" id="PR00237">
    <property type="entry name" value="GPCRRHODOPSN"/>
</dbReference>
<dbReference type="InterPro" id="IPR017452">
    <property type="entry name" value="GPCR_Rhodpsn_7TM"/>
</dbReference>
<dbReference type="GO" id="GO:0006954">
    <property type="term" value="P:inflammatory response"/>
    <property type="evidence" value="ECO:0000318"/>
    <property type="project" value="GO_Central"/>
</dbReference>
<dbReference type="OMA" id="YGAYENI"/>
<dbReference type="GO" id="GO:0002430">
    <property type="term" value="P:complement receptor mediated signaling pathway"/>
    <property type="evidence" value="ECO:0000318"/>
    <property type="project" value="GO_Central"/>
</dbReference>
<dbReference type="Gene3D" id="1.20.1070.10">
    <property type="entry name" value="Rhodopsin 7-helix transmembrane proteins"/>
    <property type="match status" value="1"/>
</dbReference>
<keyword evidence="13" id="KW-1185">Reference proteome</keyword>
<reference evidence="14" key="1">
    <citation type="submission" date="2025-08" db="UniProtKB">
        <authorList>
            <consortium name="RefSeq"/>
        </authorList>
    </citation>
    <scope>IDENTIFICATION</scope>
    <source>
        <strain evidence="14">Nigerian</strain>
        <tissue evidence="14">Liver and blood</tissue>
    </source>
</reference>
<evidence type="ECO:0000256" key="11">
    <source>
        <dbReference type="SAM" id="Phobius"/>
    </source>
</evidence>
<keyword evidence="7 10" id="KW-0675">Receptor</keyword>
<evidence type="ECO:0000313" key="14">
    <source>
        <dbReference type="RefSeq" id="XP_012822750.2"/>
    </source>
</evidence>
<dbReference type="OrthoDB" id="5989397at2759"/>
<evidence type="ECO:0000313" key="13">
    <source>
        <dbReference type="Proteomes" id="UP000008143"/>
    </source>
</evidence>
<dbReference type="Pfam" id="PF00001">
    <property type="entry name" value="7tm_1"/>
    <property type="match status" value="1"/>
</dbReference>
<feature type="transmembrane region" description="Helical" evidence="11">
    <location>
        <begin position="37"/>
        <end position="60"/>
    </location>
</feature>
<evidence type="ECO:0000256" key="8">
    <source>
        <dbReference type="ARBA" id="ARBA00023224"/>
    </source>
</evidence>
<feature type="transmembrane region" description="Helical" evidence="11">
    <location>
        <begin position="290"/>
        <end position="310"/>
    </location>
</feature>
<feature type="domain" description="G-protein coupled receptors family 1 profile" evidence="12">
    <location>
        <begin position="53"/>
        <end position="307"/>
    </location>
</feature>
<feature type="transmembrane region" description="Helical" evidence="11">
    <location>
        <begin position="72"/>
        <end position="92"/>
    </location>
</feature>
<keyword evidence="5 11" id="KW-0472">Membrane</keyword>
<proteinExistence type="inferred from homology"/>
<evidence type="ECO:0000256" key="4">
    <source>
        <dbReference type="ARBA" id="ARBA00023040"/>
    </source>
</evidence>
<dbReference type="PROSITE" id="PS00237">
    <property type="entry name" value="G_PROTEIN_RECEP_F1_1"/>
    <property type="match status" value="1"/>
</dbReference>
<evidence type="ECO:0000256" key="2">
    <source>
        <dbReference type="ARBA" id="ARBA00022692"/>
    </source>
</evidence>
<comment type="subcellular location">
    <subcellularLocation>
        <location evidence="1">Membrane</location>
        <topology evidence="1">Multi-pass membrane protein</topology>
    </subcellularLocation>
</comment>
<dbReference type="InterPro" id="IPR000826">
    <property type="entry name" value="Formyl_rcpt-rel"/>
</dbReference>
<dbReference type="PANTHER" id="PTHR24225:SF66">
    <property type="entry name" value="N-FORMYL PEPTIDE RECEPTOR 2"/>
    <property type="match status" value="1"/>
</dbReference>
<dbReference type="PANTHER" id="PTHR24225">
    <property type="entry name" value="CHEMOTACTIC RECEPTOR"/>
    <property type="match status" value="1"/>
</dbReference>
<dbReference type="KEGG" id="xtr:100490494"/>
<evidence type="ECO:0000256" key="6">
    <source>
        <dbReference type="ARBA" id="ARBA00023157"/>
    </source>
</evidence>
<comment type="similarity">
    <text evidence="9">Belongs to the chemokine-like receptor (CMKLR) family.</text>
</comment>
<dbReference type="GO" id="GO:0004982">
    <property type="term" value="F:N-formyl peptide receptor activity"/>
    <property type="evidence" value="ECO:0000318"/>
    <property type="project" value="GO_Central"/>
</dbReference>
<protein>
    <submittedName>
        <fullName evidence="14">N-formyl peptide receptor 2</fullName>
    </submittedName>
</protein>
<dbReference type="InterPro" id="IPR000276">
    <property type="entry name" value="GPCR_Rhodpsn"/>
</dbReference>
<dbReference type="Xenbase" id="XB-GENE-29080203">
    <property type="gene designation" value="LOC100490494"/>
</dbReference>
<keyword evidence="8 10" id="KW-0807">Transducer</keyword>
<sequence length="344" mass="39466">MEIYTPSPNVMDFSTEAGSVDWVEEEEEEEDDYSRNAMYITFCIIVSILGTVGNGLVIWITGFKMKKTMTTIWFLNLGIADFSFCLFLLLYVSDAELWAASPLDLILCKLSFFTLYLNQYASVLFLTVISIDRCVCVLCPIWSRNHRTSRLAAIISVIIWLLTITLSSPYFIFSNFVDDDFNFQCTGSNTPLEDTTTIDYTTLDLIDKATATTEFVSAFLIPFSIILVCYGLIAFTVRKNSRIPGSARTLKIITTTVICFFFCWVLYYMLPMINMVGPDTEWPGRNHLFELAQCLAFFNSCLNPIIYVFIGRDFKQVLRRSIPFLMESTFRERNDPQETQEDNI</sequence>
<gene>
    <name evidence="14 15" type="primary">LOC100490494</name>
</gene>
<feature type="transmembrane region" description="Helical" evidence="11">
    <location>
        <begin position="151"/>
        <end position="173"/>
    </location>
</feature>
<feature type="transmembrane region" description="Helical" evidence="11">
    <location>
        <begin position="249"/>
        <end position="270"/>
    </location>
</feature>
<dbReference type="GeneID" id="100490494"/>
<dbReference type="SUPFAM" id="SSF81321">
    <property type="entry name" value="Family A G protein-coupled receptor-like"/>
    <property type="match status" value="1"/>
</dbReference>
<evidence type="ECO:0000256" key="7">
    <source>
        <dbReference type="ARBA" id="ARBA00023170"/>
    </source>
</evidence>
<dbReference type="PRINTS" id="PR00526">
    <property type="entry name" value="FMETLEUPHER"/>
</dbReference>
<keyword evidence="4 10" id="KW-0297">G-protein coupled receptor</keyword>
<accession>A0A8J0ST81</accession>
<evidence type="ECO:0000256" key="3">
    <source>
        <dbReference type="ARBA" id="ARBA00022989"/>
    </source>
</evidence>
<dbReference type="AGR" id="Xenbase:XB-GENE-29080203"/>
<keyword evidence="3 11" id="KW-1133">Transmembrane helix</keyword>
<dbReference type="RefSeq" id="XP_012822750.2">
    <property type="nucleotide sequence ID" value="XM_012967296.2"/>
</dbReference>
<dbReference type="GO" id="GO:0007200">
    <property type="term" value="P:phospholipase C-activating G protein-coupled receptor signaling pathway"/>
    <property type="evidence" value="ECO:0000318"/>
    <property type="project" value="GO_Central"/>
</dbReference>
<organism evidence="13 14">
    <name type="scientific">Xenopus tropicalis</name>
    <name type="common">Western clawed frog</name>
    <name type="synonym">Silurana tropicalis</name>
    <dbReference type="NCBI Taxonomy" id="8364"/>
    <lineage>
        <taxon>Eukaryota</taxon>
        <taxon>Metazoa</taxon>
        <taxon>Chordata</taxon>
        <taxon>Craniata</taxon>
        <taxon>Vertebrata</taxon>
        <taxon>Euteleostomi</taxon>
        <taxon>Amphibia</taxon>
        <taxon>Batrachia</taxon>
        <taxon>Anura</taxon>
        <taxon>Pipoidea</taxon>
        <taxon>Pipidae</taxon>
        <taxon>Xenopodinae</taxon>
        <taxon>Xenopus</taxon>
        <taxon>Silurana</taxon>
    </lineage>
</organism>
<feature type="transmembrane region" description="Helical" evidence="11">
    <location>
        <begin position="120"/>
        <end position="139"/>
    </location>
</feature>
<evidence type="ECO:0000256" key="10">
    <source>
        <dbReference type="RuleBase" id="RU000688"/>
    </source>
</evidence>
<dbReference type="GO" id="GO:0007204">
    <property type="term" value="P:positive regulation of cytosolic calcium ion concentration"/>
    <property type="evidence" value="ECO:0000318"/>
    <property type="project" value="GO_Central"/>
</dbReference>
<feature type="transmembrane region" description="Helical" evidence="11">
    <location>
        <begin position="215"/>
        <end position="237"/>
    </location>
</feature>
<dbReference type="GO" id="GO:0004875">
    <property type="term" value="F:complement receptor activity"/>
    <property type="evidence" value="ECO:0000318"/>
    <property type="project" value="GO_Central"/>
</dbReference>
<dbReference type="FunFam" id="1.20.1070.10:FF:000034">
    <property type="entry name" value="G-protein coupled receptor 1"/>
    <property type="match status" value="1"/>
</dbReference>
<dbReference type="AlphaFoldDB" id="A0A8J0ST81"/>
<evidence type="ECO:0000313" key="15">
    <source>
        <dbReference type="Xenbase" id="XB-GENE-29080203"/>
    </source>
</evidence>
<comment type="similarity">
    <text evidence="10">Belongs to the G-protein coupled receptor 1 family.</text>
</comment>
<keyword evidence="2 10" id="KW-0812">Transmembrane</keyword>
<dbReference type="PROSITE" id="PS50262">
    <property type="entry name" value="G_PROTEIN_RECEP_F1_2"/>
    <property type="match status" value="1"/>
</dbReference>
<keyword evidence="6" id="KW-1015">Disulfide bond</keyword>
<evidence type="ECO:0000256" key="5">
    <source>
        <dbReference type="ARBA" id="ARBA00023136"/>
    </source>
</evidence>
<dbReference type="Proteomes" id="UP000008143">
    <property type="component" value="Chromosome 7"/>
</dbReference>
<evidence type="ECO:0000259" key="12">
    <source>
        <dbReference type="PROSITE" id="PS50262"/>
    </source>
</evidence>